<evidence type="ECO:0000313" key="3">
    <source>
        <dbReference type="Proteomes" id="UP000001635"/>
    </source>
</evidence>
<dbReference type="Pfam" id="PF00534">
    <property type="entry name" value="Glycos_transf_1"/>
    <property type="match status" value="1"/>
</dbReference>
<dbReference type="RefSeq" id="WP_014021108.1">
    <property type="nucleotide sequence ID" value="NC_015914.1"/>
</dbReference>
<dbReference type="PANTHER" id="PTHR12526">
    <property type="entry name" value="GLYCOSYLTRANSFERASE"/>
    <property type="match status" value="1"/>
</dbReference>
<evidence type="ECO:0000313" key="2">
    <source>
        <dbReference type="EMBL" id="AEL26818.1"/>
    </source>
</evidence>
<feature type="domain" description="Glycosyl transferase family 1" evidence="1">
    <location>
        <begin position="181"/>
        <end position="335"/>
    </location>
</feature>
<dbReference type="GO" id="GO:0016757">
    <property type="term" value="F:glycosyltransferase activity"/>
    <property type="evidence" value="ECO:0007669"/>
    <property type="project" value="InterPro"/>
</dbReference>
<sequence length="370" mass="41957">MRILKILQGSDAGGVYTCETQFIKYWVSRGVIVDVIILGDGNALERYKSIASNYQVIENLDANYSGSPINILLAIRKAIKFAYKYKSKIKFKESYDAIIYRRPVFIHFAGELSKLLGAKVYWHLPNFINRKFGRFYYSYYMKSYGVEPVANSHYTKDTVGEQCKHVIYPGFDPSRIKATNESFRSELGISASSKVFGIAARINHTKAQDLVIKAMVNSGAFKKNMHIIIAGDLKDKNFIEHCRLQAGEFEKQVHFLGRIDDLPKFYSSIDVYVNSRRDEEPFGISIAEALGAGLPVLAYYLGGPSEMIEDGINGWFINEPNEKGYTEGFNRVLKDLQNWKVMGMAGLDRSTKFSAEVNAQNFIEIIEKDN</sequence>
<dbReference type="eggNOG" id="COG0438">
    <property type="taxonomic scope" value="Bacteria"/>
</dbReference>
<gene>
    <name evidence="2" type="ordered locus">Cycma_3090</name>
</gene>
<dbReference type="OrthoDB" id="1522162at2"/>
<organism evidence="2 3">
    <name type="scientific">Cyclobacterium marinum (strain ATCC 25205 / DSM 745 / LMG 13164 / NCIMB 1802)</name>
    <name type="common">Flectobacillus marinus</name>
    <dbReference type="NCBI Taxonomy" id="880070"/>
    <lineage>
        <taxon>Bacteria</taxon>
        <taxon>Pseudomonadati</taxon>
        <taxon>Bacteroidota</taxon>
        <taxon>Cytophagia</taxon>
        <taxon>Cytophagales</taxon>
        <taxon>Cyclobacteriaceae</taxon>
        <taxon>Cyclobacterium</taxon>
    </lineage>
</organism>
<dbReference type="HOGENOM" id="CLU_690092_0_0_10"/>
<name>G0J666_CYCMS</name>
<dbReference type="AlphaFoldDB" id="G0J666"/>
<protein>
    <submittedName>
        <fullName evidence="2">Glycosyl transferase group 1</fullName>
    </submittedName>
</protein>
<evidence type="ECO:0000259" key="1">
    <source>
        <dbReference type="Pfam" id="PF00534"/>
    </source>
</evidence>
<dbReference type="KEGG" id="cmr:Cycma_3090"/>
<dbReference type="InterPro" id="IPR001296">
    <property type="entry name" value="Glyco_trans_1"/>
</dbReference>
<dbReference type="Gene3D" id="3.40.50.2000">
    <property type="entry name" value="Glycogen Phosphorylase B"/>
    <property type="match status" value="2"/>
</dbReference>
<proteinExistence type="predicted"/>
<dbReference type="STRING" id="880070.Cycma_3090"/>
<keyword evidence="2" id="KW-0808">Transferase</keyword>
<dbReference type="SUPFAM" id="SSF53756">
    <property type="entry name" value="UDP-Glycosyltransferase/glycogen phosphorylase"/>
    <property type="match status" value="1"/>
</dbReference>
<accession>G0J666</accession>
<dbReference type="Proteomes" id="UP000001635">
    <property type="component" value="Chromosome"/>
</dbReference>
<dbReference type="CDD" id="cd03801">
    <property type="entry name" value="GT4_PimA-like"/>
    <property type="match status" value="1"/>
</dbReference>
<keyword evidence="3" id="KW-1185">Reference proteome</keyword>
<reference evidence="3" key="1">
    <citation type="submission" date="2011-07" db="EMBL/GenBank/DDBJ databases">
        <title>The complete genome of Cyclobacterium marinum DSM 745.</title>
        <authorList>
            <person name="Lucas S."/>
            <person name="Han J."/>
            <person name="Lapidus A."/>
            <person name="Bruce D."/>
            <person name="Goodwin L."/>
            <person name="Pitluck S."/>
            <person name="Peters L."/>
            <person name="Kyrpides N."/>
            <person name="Mavromatis K."/>
            <person name="Ivanova N."/>
            <person name="Ovchinnikova G."/>
            <person name="Chertkov O."/>
            <person name="Detter J.C."/>
            <person name="Tapia R."/>
            <person name="Han C."/>
            <person name="Land M."/>
            <person name="Hauser L."/>
            <person name="Markowitz V."/>
            <person name="Cheng J.-F."/>
            <person name="Hugenholtz P."/>
            <person name="Woyke T."/>
            <person name="Wu D."/>
            <person name="Tindall B."/>
            <person name="Schuetze A."/>
            <person name="Brambilla E."/>
            <person name="Klenk H.-P."/>
            <person name="Eisen J.A."/>
        </authorList>
    </citation>
    <scope>NUCLEOTIDE SEQUENCE [LARGE SCALE GENOMIC DNA]</scope>
    <source>
        <strain evidence="3">ATCC 25205 / DSM 745 / LMG 13164 / NCIMB 1802</strain>
    </source>
</reference>
<dbReference type="EMBL" id="CP002955">
    <property type="protein sequence ID" value="AEL26818.1"/>
    <property type="molecule type" value="Genomic_DNA"/>
</dbReference>